<dbReference type="GO" id="GO:0004851">
    <property type="term" value="F:uroporphyrin-III C-methyltransferase activity"/>
    <property type="evidence" value="ECO:0007669"/>
    <property type="project" value="UniProtKB-EC"/>
</dbReference>
<dbReference type="RefSeq" id="WP_031563241.1">
    <property type="nucleotide sequence ID" value="NZ_CAAAIS010000002.1"/>
</dbReference>
<keyword evidence="2" id="KW-1133">Transmembrane helix</keyword>
<sequence length="374" mass="42230">MASDKEEQQKKTLKATNTSPNGKDSPKSNSNICKKQFLIPAFAFIVAFVALGIAAYTLFLNTQLNQQINDTQNNFSQRIQQVVQKQTQTQELITEKTNYAEEAQNQFQIKFENLSKQLQNAINQKFYQNQDWLLLKARYYLELAEINAHWSNGTDSTIALLKQADSLLKQLNEPKILNVRQAIAKDIAQVQSLPSVDVAGLLSQLDAAQNSIENLSIPLLRNEKVPPTENETSPTNNTPKWRTHLQNSMGVLEKLIVIRRHDQDIQPIMSPLFEAILKEKIRLNLQEAQWAVLNNNQNVYQLVLKQAMSTLKNFNEKSTNTSALVKQLTELQQANVNQKRPEPGTALPMLNELIDNKKASIGPSVNEEQGGNQS</sequence>
<dbReference type="EC" id="2.1.1.107" evidence="3"/>
<proteinExistence type="predicted"/>
<evidence type="ECO:0000313" key="3">
    <source>
        <dbReference type="EMBL" id="STY28088.1"/>
    </source>
</evidence>
<feature type="transmembrane region" description="Helical" evidence="2">
    <location>
        <begin position="37"/>
        <end position="59"/>
    </location>
</feature>
<organism evidence="3 4">
    <name type="scientific">Legionella wadsworthii</name>
    <dbReference type="NCBI Taxonomy" id="28088"/>
    <lineage>
        <taxon>Bacteria</taxon>
        <taxon>Pseudomonadati</taxon>
        <taxon>Pseudomonadota</taxon>
        <taxon>Gammaproteobacteria</taxon>
        <taxon>Legionellales</taxon>
        <taxon>Legionellaceae</taxon>
        <taxon>Legionella</taxon>
    </lineage>
</organism>
<keyword evidence="4" id="KW-1185">Reference proteome</keyword>
<dbReference type="Proteomes" id="UP000255297">
    <property type="component" value="Unassembled WGS sequence"/>
</dbReference>
<dbReference type="Pfam" id="PF04375">
    <property type="entry name" value="HemX"/>
    <property type="match status" value="1"/>
</dbReference>
<dbReference type="EMBL" id="UGPB01000001">
    <property type="protein sequence ID" value="STY28088.1"/>
    <property type="molecule type" value="Genomic_DNA"/>
</dbReference>
<feature type="compositionally biased region" description="Polar residues" evidence="1">
    <location>
        <begin position="14"/>
        <end position="29"/>
    </location>
</feature>
<dbReference type="OrthoDB" id="5653077at2"/>
<protein>
    <submittedName>
        <fullName evidence="3">Uroporphyrinogen III methylase HemX</fullName>
        <ecNumber evidence="3">2.1.1.107</ecNumber>
    </submittedName>
</protein>
<keyword evidence="3" id="KW-0808">Transferase</keyword>
<keyword evidence="3" id="KW-0489">Methyltransferase</keyword>
<dbReference type="AlphaFoldDB" id="A0A378LQH0"/>
<feature type="region of interest" description="Disordered" evidence="1">
    <location>
        <begin position="1"/>
        <end position="29"/>
    </location>
</feature>
<name>A0A378LQH0_9GAMM</name>
<dbReference type="PANTHER" id="PTHR38043:SF1">
    <property type="entry name" value="PROTEIN HEMX"/>
    <property type="match status" value="1"/>
</dbReference>
<accession>A0A378LQH0</accession>
<keyword evidence="2" id="KW-0812">Transmembrane</keyword>
<keyword evidence="2" id="KW-0472">Membrane</keyword>
<evidence type="ECO:0000256" key="1">
    <source>
        <dbReference type="SAM" id="MobiDB-lite"/>
    </source>
</evidence>
<dbReference type="InterPro" id="IPR007470">
    <property type="entry name" value="HemX"/>
</dbReference>
<dbReference type="PANTHER" id="PTHR38043">
    <property type="entry name" value="PROTEIN HEMX"/>
    <property type="match status" value="1"/>
</dbReference>
<dbReference type="GO" id="GO:0032259">
    <property type="term" value="P:methylation"/>
    <property type="evidence" value="ECO:0007669"/>
    <property type="project" value="UniProtKB-KW"/>
</dbReference>
<reference evidence="3 4" key="1">
    <citation type="submission" date="2018-06" db="EMBL/GenBank/DDBJ databases">
        <authorList>
            <consortium name="Pathogen Informatics"/>
            <person name="Doyle S."/>
        </authorList>
    </citation>
    <scope>NUCLEOTIDE SEQUENCE [LARGE SCALE GENOMIC DNA]</scope>
    <source>
        <strain evidence="3 4">NCTC11532</strain>
    </source>
</reference>
<evidence type="ECO:0000313" key="4">
    <source>
        <dbReference type="Proteomes" id="UP000255297"/>
    </source>
</evidence>
<feature type="compositionally biased region" description="Basic and acidic residues" evidence="1">
    <location>
        <begin position="1"/>
        <end position="10"/>
    </location>
</feature>
<dbReference type="STRING" id="1122170.GCA_000701265_02421"/>
<gene>
    <name evidence="3" type="primary">hemX</name>
    <name evidence="3" type="ORF">NCTC11532_00256</name>
</gene>
<evidence type="ECO:0000256" key="2">
    <source>
        <dbReference type="SAM" id="Phobius"/>
    </source>
</evidence>